<accession>K5WQ95</accession>
<dbReference type="Proteomes" id="UP000008370">
    <property type="component" value="Unassembled WGS sequence"/>
</dbReference>
<reference evidence="2 3" key="1">
    <citation type="journal article" date="2012" name="BMC Genomics">
        <title>Comparative genomics of the white-rot fungi, Phanerochaete carnosa and P. chrysosporium, to elucidate the genetic basis of the distinct wood types they colonize.</title>
        <authorList>
            <person name="Suzuki H."/>
            <person name="MacDonald J."/>
            <person name="Syed K."/>
            <person name="Salamov A."/>
            <person name="Hori C."/>
            <person name="Aerts A."/>
            <person name="Henrissat B."/>
            <person name="Wiebenga A."/>
            <person name="vanKuyk P.A."/>
            <person name="Barry K."/>
            <person name="Lindquist E."/>
            <person name="LaButti K."/>
            <person name="Lapidus A."/>
            <person name="Lucas S."/>
            <person name="Coutinho P."/>
            <person name="Gong Y."/>
            <person name="Samejima M."/>
            <person name="Mahadevan R."/>
            <person name="Abou-Zaid M."/>
            <person name="de Vries R.P."/>
            <person name="Igarashi K."/>
            <person name="Yadav J.S."/>
            <person name="Grigoriev I.V."/>
            <person name="Master E.R."/>
        </authorList>
    </citation>
    <scope>NUCLEOTIDE SEQUENCE [LARGE SCALE GENOMIC DNA]</scope>
    <source>
        <strain evidence="2 3">HHB-10118-sp</strain>
    </source>
</reference>
<organism evidence="2 3">
    <name type="scientific">Phanerochaete carnosa (strain HHB-10118-sp)</name>
    <name type="common">White-rot fungus</name>
    <name type="synonym">Peniophora carnosa</name>
    <dbReference type="NCBI Taxonomy" id="650164"/>
    <lineage>
        <taxon>Eukaryota</taxon>
        <taxon>Fungi</taxon>
        <taxon>Dikarya</taxon>
        <taxon>Basidiomycota</taxon>
        <taxon>Agaricomycotina</taxon>
        <taxon>Agaricomycetes</taxon>
        <taxon>Polyporales</taxon>
        <taxon>Phanerochaetaceae</taxon>
        <taxon>Phanerochaete</taxon>
    </lineage>
</organism>
<dbReference type="EMBL" id="JH930475">
    <property type="protein sequence ID" value="EKM52517.1"/>
    <property type="molecule type" value="Genomic_DNA"/>
</dbReference>
<dbReference type="InParanoid" id="K5WQ95"/>
<keyword evidence="3" id="KW-1185">Reference proteome</keyword>
<evidence type="ECO:0000256" key="1">
    <source>
        <dbReference type="SAM" id="MobiDB-lite"/>
    </source>
</evidence>
<feature type="compositionally biased region" description="Polar residues" evidence="1">
    <location>
        <begin position="129"/>
        <end position="140"/>
    </location>
</feature>
<dbReference type="KEGG" id="pco:PHACADRAFT_211765"/>
<dbReference type="OrthoDB" id="3070931at2759"/>
<gene>
    <name evidence="2" type="ORF">PHACADRAFT_211765</name>
</gene>
<sequence length="209" mass="21298">MMNIAAHSMDHAVTLIVVMQDKIAAKAAGVVMKDGQPGCCPDGEVCTGTSNDCSDPDYEPCESFDFCCPPGYTCFESGCEPPSGGPNTIVSTKATTPAKMSTKTPTKTPTTAPTTSTTALTTSPDPVITPTNNPEMLSTAPTFSSLEDTVFLSSPVTTGNATTSLPALPSASALGGGSSTSGGMRAAGVPRRAIAVIARTMSCMVIFML</sequence>
<protein>
    <submittedName>
        <fullName evidence="2">Uncharacterized protein</fullName>
    </submittedName>
</protein>
<proteinExistence type="predicted"/>
<dbReference type="AlphaFoldDB" id="K5WQ95"/>
<name>K5WQ95_PHACS</name>
<evidence type="ECO:0000313" key="2">
    <source>
        <dbReference type="EMBL" id="EKM52517.1"/>
    </source>
</evidence>
<feature type="region of interest" description="Disordered" evidence="1">
    <location>
        <begin position="94"/>
        <end position="140"/>
    </location>
</feature>
<dbReference type="RefSeq" id="XP_007398860.1">
    <property type="nucleotide sequence ID" value="XM_007398798.1"/>
</dbReference>
<feature type="compositionally biased region" description="Low complexity" evidence="1">
    <location>
        <begin position="94"/>
        <end position="123"/>
    </location>
</feature>
<dbReference type="HOGENOM" id="CLU_1315800_0_0_1"/>
<dbReference type="GeneID" id="18913149"/>
<evidence type="ECO:0000313" key="3">
    <source>
        <dbReference type="Proteomes" id="UP000008370"/>
    </source>
</evidence>